<protein>
    <submittedName>
        <fullName evidence="6">Energy-coupling factor transporter transmembrane component T</fullName>
    </submittedName>
</protein>
<sequence>MEYVRKLMERASVEGVKIELLNTAYGNGDTFLAKLDPRTLFLWYLYFGIAPWFIHHEILLLGMFLLMTLTTILSRVSPLIIAILCLGLLSQAGYLFIVSWLFGGGGESVLPLLKLTMKLSVISMASITVFCSMDPEKLSDGLLSIGVPKQVSFGIAYGYRMLPSLLEEYHHIFLSFRLRGKAPSRHGFLYLRSIAYFLKIAVLSFYPLILSIAKRTRTTVEALEAKGFSYAYQSPEVKRIKLSHMKFTYRDGLFLAVSALYVAALYAIAAQIPVQ</sequence>
<name>A0ABU7VTM4_9BACL</name>
<evidence type="ECO:0000256" key="2">
    <source>
        <dbReference type="ARBA" id="ARBA00022692"/>
    </source>
</evidence>
<keyword evidence="2 5" id="KW-0812">Transmembrane</keyword>
<dbReference type="Proteomes" id="UP001306950">
    <property type="component" value="Unassembled WGS sequence"/>
</dbReference>
<comment type="caution">
    <text evidence="6">The sequence shown here is derived from an EMBL/GenBank/DDBJ whole genome shotgun (WGS) entry which is preliminary data.</text>
</comment>
<feature type="transmembrane region" description="Helical" evidence="5">
    <location>
        <begin position="115"/>
        <end position="133"/>
    </location>
</feature>
<gene>
    <name evidence="6" type="ORF">V3851_10545</name>
</gene>
<feature type="transmembrane region" description="Helical" evidence="5">
    <location>
        <begin position="189"/>
        <end position="209"/>
    </location>
</feature>
<evidence type="ECO:0000256" key="1">
    <source>
        <dbReference type="ARBA" id="ARBA00004141"/>
    </source>
</evidence>
<evidence type="ECO:0000256" key="4">
    <source>
        <dbReference type="ARBA" id="ARBA00023136"/>
    </source>
</evidence>
<evidence type="ECO:0000256" key="5">
    <source>
        <dbReference type="SAM" id="Phobius"/>
    </source>
</evidence>
<feature type="transmembrane region" description="Helical" evidence="5">
    <location>
        <begin position="41"/>
        <end position="67"/>
    </location>
</feature>
<accession>A0ABU7VTM4</accession>
<evidence type="ECO:0000313" key="7">
    <source>
        <dbReference type="Proteomes" id="UP001306950"/>
    </source>
</evidence>
<evidence type="ECO:0000256" key="3">
    <source>
        <dbReference type="ARBA" id="ARBA00022989"/>
    </source>
</evidence>
<keyword evidence="3 5" id="KW-1133">Transmembrane helix</keyword>
<organism evidence="6 7">
    <name type="scientific">Paenibacillus haidiansis</name>
    <dbReference type="NCBI Taxonomy" id="1574488"/>
    <lineage>
        <taxon>Bacteria</taxon>
        <taxon>Bacillati</taxon>
        <taxon>Bacillota</taxon>
        <taxon>Bacilli</taxon>
        <taxon>Bacillales</taxon>
        <taxon>Paenibacillaceae</taxon>
        <taxon>Paenibacillus</taxon>
    </lineage>
</organism>
<reference evidence="6 7" key="1">
    <citation type="submission" date="2024-02" db="EMBL/GenBank/DDBJ databases">
        <title>A nitrogen-fixing paenibacillus bacterium.</title>
        <authorList>
            <person name="Zhang W.L."/>
            <person name="Chen S.F."/>
        </authorList>
    </citation>
    <scope>NUCLEOTIDE SEQUENCE [LARGE SCALE GENOMIC DNA]</scope>
    <source>
        <strain evidence="6 7">M1</strain>
    </source>
</reference>
<keyword evidence="4 5" id="KW-0472">Membrane</keyword>
<dbReference type="InterPro" id="IPR003339">
    <property type="entry name" value="ABC/ECF_trnsptr_transmembrane"/>
</dbReference>
<feature type="transmembrane region" description="Helical" evidence="5">
    <location>
        <begin position="253"/>
        <end position="274"/>
    </location>
</feature>
<feature type="transmembrane region" description="Helical" evidence="5">
    <location>
        <begin position="79"/>
        <end position="103"/>
    </location>
</feature>
<proteinExistence type="predicted"/>
<comment type="subcellular location">
    <subcellularLocation>
        <location evidence="1">Membrane</location>
        <topology evidence="1">Multi-pass membrane protein</topology>
    </subcellularLocation>
</comment>
<evidence type="ECO:0000313" key="6">
    <source>
        <dbReference type="EMBL" id="MEF2966269.1"/>
    </source>
</evidence>
<keyword evidence="7" id="KW-1185">Reference proteome</keyword>
<dbReference type="Pfam" id="PF02361">
    <property type="entry name" value="CbiQ"/>
    <property type="match status" value="1"/>
</dbReference>
<dbReference type="RefSeq" id="WP_331846494.1">
    <property type="nucleotide sequence ID" value="NZ_JAZHPZ010000004.1"/>
</dbReference>
<dbReference type="EMBL" id="JAZHPZ010000004">
    <property type="protein sequence ID" value="MEF2966269.1"/>
    <property type="molecule type" value="Genomic_DNA"/>
</dbReference>
<dbReference type="CDD" id="cd16914">
    <property type="entry name" value="EcfT"/>
    <property type="match status" value="1"/>
</dbReference>